<sequence>MNEFSYGPLDQRIGELERLLSTPPIFRSVPTGRPVVYGYIRSSHRRARYVRACRRVLERFCWQERLRLCGVFVDYGIAGDVVIRPGLSGLCDVLRLPDSFAAVTISAAHLASDATIADALTHRLRATGARLLVVRPKPPPECDASAESSGGSDTGQRAESNRVRDI</sequence>
<evidence type="ECO:0008006" key="4">
    <source>
        <dbReference type="Google" id="ProtNLM"/>
    </source>
</evidence>
<accession>A0A853AN62</accession>
<gene>
    <name evidence="2" type="ORF">HNR68_000067</name>
</gene>
<reference evidence="2 3" key="1">
    <citation type="submission" date="2020-07" db="EMBL/GenBank/DDBJ databases">
        <title>Sequencing the genomes of 1000 actinobacteria strains.</title>
        <authorList>
            <person name="Klenk H.-P."/>
        </authorList>
    </citation>
    <scope>NUCLEOTIDE SEQUENCE [LARGE SCALE GENOMIC DNA]</scope>
    <source>
        <strain evidence="2 3">DSM 44065</strain>
    </source>
</reference>
<evidence type="ECO:0000256" key="1">
    <source>
        <dbReference type="SAM" id="MobiDB-lite"/>
    </source>
</evidence>
<name>A0A853AN62_9PSEU</name>
<dbReference type="EMBL" id="JACCFJ010000001">
    <property type="protein sequence ID" value="NYI81437.1"/>
    <property type="molecule type" value="Genomic_DNA"/>
</dbReference>
<proteinExistence type="predicted"/>
<protein>
    <recommendedName>
        <fullName evidence="4">Resolvase/invertase-type recombinase catalytic domain-containing protein</fullName>
    </recommendedName>
</protein>
<dbReference type="Proteomes" id="UP000587002">
    <property type="component" value="Unassembled WGS sequence"/>
</dbReference>
<evidence type="ECO:0000313" key="2">
    <source>
        <dbReference type="EMBL" id="NYI81437.1"/>
    </source>
</evidence>
<organism evidence="2 3">
    <name type="scientific">Saccharopolyspora hordei</name>
    <dbReference type="NCBI Taxonomy" id="1838"/>
    <lineage>
        <taxon>Bacteria</taxon>
        <taxon>Bacillati</taxon>
        <taxon>Actinomycetota</taxon>
        <taxon>Actinomycetes</taxon>
        <taxon>Pseudonocardiales</taxon>
        <taxon>Pseudonocardiaceae</taxon>
        <taxon>Saccharopolyspora</taxon>
    </lineage>
</organism>
<evidence type="ECO:0000313" key="3">
    <source>
        <dbReference type="Proteomes" id="UP000587002"/>
    </source>
</evidence>
<comment type="caution">
    <text evidence="2">The sequence shown here is derived from an EMBL/GenBank/DDBJ whole genome shotgun (WGS) entry which is preliminary data.</text>
</comment>
<dbReference type="RefSeq" id="WP_179716474.1">
    <property type="nucleotide sequence ID" value="NZ_BAABFH010000001.1"/>
</dbReference>
<feature type="compositionally biased region" description="Polar residues" evidence="1">
    <location>
        <begin position="146"/>
        <end position="158"/>
    </location>
</feature>
<keyword evidence="3" id="KW-1185">Reference proteome</keyword>
<feature type="region of interest" description="Disordered" evidence="1">
    <location>
        <begin position="136"/>
        <end position="166"/>
    </location>
</feature>
<dbReference type="AlphaFoldDB" id="A0A853AN62"/>